<dbReference type="Pfam" id="PF04028">
    <property type="entry name" value="DUF374"/>
    <property type="match status" value="1"/>
</dbReference>
<keyword evidence="3" id="KW-1185">Reference proteome</keyword>
<organism evidence="2 3">
    <name type="scientific">Peiella sedimenti</name>
    <dbReference type="NCBI Taxonomy" id="3061083"/>
    <lineage>
        <taxon>Bacteria</taxon>
        <taxon>Pseudomonadati</taxon>
        <taxon>Pseudomonadota</taxon>
        <taxon>Alphaproteobacteria</taxon>
        <taxon>Caulobacterales</taxon>
        <taxon>Caulobacteraceae</taxon>
        <taxon>Peiella</taxon>
    </lineage>
</organism>
<protein>
    <submittedName>
        <fullName evidence="2">Lysophospholipid acyltransferase family protein</fullName>
    </submittedName>
</protein>
<dbReference type="CDD" id="cd07983">
    <property type="entry name" value="LPLAT_DUF374-like"/>
    <property type="match status" value="1"/>
</dbReference>
<keyword evidence="2" id="KW-0808">Transferase</keyword>
<sequence>MARPLRNPIMQGLLSGLLTAWLRLCLSTMRWTREGQDQAEAVWAAGGGVVVCFWHSRVSLAPGCWPLDRAQPPRVLISLSPDGEFIARAVGRLGFPAIRGSSAKKTALDKAKGGAAALRDALRWIRSGGGIAITPDGPRGPAETMAEGAVVLAQAAGAPILLVGLASEPAFRLKTWDTALVPRPFARGGMVWKRLDPPARGVDLEALAKDWAAELSALTRRAEALCGARRSGVRAP</sequence>
<accession>A0ABT8SJR8</accession>
<evidence type="ECO:0000259" key="1">
    <source>
        <dbReference type="Pfam" id="PF04028"/>
    </source>
</evidence>
<name>A0ABT8SJR8_9CAUL</name>
<reference evidence="2" key="1">
    <citation type="submission" date="2023-07" db="EMBL/GenBank/DDBJ databases">
        <title>Brevundimonas soil sp. nov., isolated from the soil of chemical plant.</title>
        <authorList>
            <person name="Wu N."/>
        </authorList>
    </citation>
    <scope>NUCLEOTIDE SEQUENCE</scope>
    <source>
        <strain evidence="2">XZ-24</strain>
    </source>
</reference>
<dbReference type="RefSeq" id="WP_302109233.1">
    <property type="nucleotide sequence ID" value="NZ_JAUKTR010000002.1"/>
</dbReference>
<comment type="caution">
    <text evidence="2">The sequence shown here is derived from an EMBL/GenBank/DDBJ whole genome shotgun (WGS) entry which is preliminary data.</text>
</comment>
<keyword evidence="2" id="KW-0012">Acyltransferase</keyword>
<gene>
    <name evidence="2" type="ORF">Q0812_05085</name>
</gene>
<evidence type="ECO:0000313" key="3">
    <source>
        <dbReference type="Proteomes" id="UP001169063"/>
    </source>
</evidence>
<dbReference type="GO" id="GO:0016746">
    <property type="term" value="F:acyltransferase activity"/>
    <property type="evidence" value="ECO:0007669"/>
    <property type="project" value="UniProtKB-KW"/>
</dbReference>
<dbReference type="Proteomes" id="UP001169063">
    <property type="component" value="Unassembled WGS sequence"/>
</dbReference>
<evidence type="ECO:0000313" key="2">
    <source>
        <dbReference type="EMBL" id="MDO1558797.1"/>
    </source>
</evidence>
<dbReference type="EMBL" id="JAUKTR010000002">
    <property type="protein sequence ID" value="MDO1558797.1"/>
    <property type="molecule type" value="Genomic_DNA"/>
</dbReference>
<dbReference type="InterPro" id="IPR007172">
    <property type="entry name" value="DUF374"/>
</dbReference>
<feature type="domain" description="DUF374" evidence="1">
    <location>
        <begin position="69"/>
        <end position="142"/>
    </location>
</feature>
<proteinExistence type="predicted"/>